<dbReference type="HOGENOM" id="CLU_1250926_0_0_1"/>
<dbReference type="InParanoid" id="E9E5M5"/>
<gene>
    <name evidence="1" type="ORF">MAC_05173</name>
</gene>
<evidence type="ECO:0000313" key="1">
    <source>
        <dbReference type="EMBL" id="EFY88738.1"/>
    </source>
</evidence>
<name>E9E5M5_METAQ</name>
<dbReference type="eggNOG" id="ENOG502RQG1">
    <property type="taxonomic scope" value="Eukaryota"/>
</dbReference>
<sequence>MTYTQIVDGLPTTESFYGAFTLCLDQPTIQHSYTQALDSFQNSELGIQACEIALIELVAVACHQIAVYLFQNEQTHHKGEYEEGLSKEDKLEAKGSDKYQFIPKEPPVPFYHESYLMHQQYPYGIADIVGYWAEAKIFGGVVLFDRSHINGEHFDDGQVGNASLDEEAVAEIQQRLSMISPSSMITPLEISRTIVVVLLEVHNGTTCSERGTAPAYRMVDR</sequence>
<keyword evidence="2" id="KW-1185">Reference proteome</keyword>
<dbReference type="Proteomes" id="UP000002499">
    <property type="component" value="Unassembled WGS sequence"/>
</dbReference>
<protein>
    <submittedName>
        <fullName evidence="1">Uncharacterized protein</fullName>
    </submittedName>
</protein>
<dbReference type="AlphaFoldDB" id="E9E5M5"/>
<proteinExistence type="predicted"/>
<evidence type="ECO:0000313" key="2">
    <source>
        <dbReference type="Proteomes" id="UP000002499"/>
    </source>
</evidence>
<accession>E9E5M5</accession>
<reference evidence="1 2" key="1">
    <citation type="journal article" date="2011" name="PLoS Genet.">
        <title>Genome sequencing and comparative transcriptomics of the model entomopathogenic fungi Metarhizium anisopliae and M. acridum.</title>
        <authorList>
            <person name="Gao Q."/>
            <person name="Jin K."/>
            <person name="Ying S.H."/>
            <person name="Zhang Y."/>
            <person name="Xiao G."/>
            <person name="Shang Y."/>
            <person name="Duan Z."/>
            <person name="Hu X."/>
            <person name="Xie X.Q."/>
            <person name="Zhou G."/>
            <person name="Peng G."/>
            <person name="Luo Z."/>
            <person name="Huang W."/>
            <person name="Wang B."/>
            <person name="Fang W."/>
            <person name="Wang S."/>
            <person name="Zhong Y."/>
            <person name="Ma L.J."/>
            <person name="St Leger R.J."/>
            <person name="Zhao G.P."/>
            <person name="Pei Y."/>
            <person name="Feng M.G."/>
            <person name="Xia Y."/>
            <person name="Wang C."/>
        </authorList>
    </citation>
    <scope>NUCLEOTIDE SEQUENCE [LARGE SCALE GENOMIC DNA]</scope>
    <source>
        <strain evidence="1 2">CQMa 102</strain>
    </source>
</reference>
<dbReference type="OrthoDB" id="5346581at2759"/>
<organism evidence="2">
    <name type="scientific">Metarhizium acridum (strain CQMa 102)</name>
    <dbReference type="NCBI Taxonomy" id="655827"/>
    <lineage>
        <taxon>Eukaryota</taxon>
        <taxon>Fungi</taxon>
        <taxon>Dikarya</taxon>
        <taxon>Ascomycota</taxon>
        <taxon>Pezizomycotina</taxon>
        <taxon>Sordariomycetes</taxon>
        <taxon>Hypocreomycetidae</taxon>
        <taxon>Hypocreales</taxon>
        <taxon>Clavicipitaceae</taxon>
        <taxon>Metarhizium</taxon>
    </lineage>
</organism>
<dbReference type="EMBL" id="GL698507">
    <property type="protein sequence ID" value="EFY88738.1"/>
    <property type="molecule type" value="Genomic_DNA"/>
</dbReference>